<reference evidence="1" key="1">
    <citation type="submission" date="2020-08" db="EMBL/GenBank/DDBJ databases">
        <title>Genome Sequencing and Pan-Genome Analysis of Migratory bird Vibrio Strains, Inner Mongolia.</title>
        <authorList>
            <person name="Zheng L."/>
        </authorList>
    </citation>
    <scope>NUCLEOTIDE SEQUENCE</scope>
    <source>
        <strain evidence="1">M13F</strain>
    </source>
</reference>
<comment type="caution">
    <text evidence="1">The sequence shown here is derived from an EMBL/GenBank/DDBJ whole genome shotgun (WGS) entry which is preliminary data.</text>
</comment>
<organism evidence="1 2">
    <name type="scientific">Vibrio metschnikovii</name>
    <dbReference type="NCBI Taxonomy" id="28172"/>
    <lineage>
        <taxon>Bacteria</taxon>
        <taxon>Pseudomonadati</taxon>
        <taxon>Pseudomonadota</taxon>
        <taxon>Gammaproteobacteria</taxon>
        <taxon>Vibrionales</taxon>
        <taxon>Vibrionaceae</taxon>
        <taxon>Vibrio</taxon>
    </lineage>
</organism>
<keyword evidence="2" id="KW-1185">Reference proteome</keyword>
<protein>
    <submittedName>
        <fullName evidence="1">Uncharacterized protein</fullName>
    </submittedName>
</protein>
<dbReference type="RefSeq" id="WP_040903910.1">
    <property type="nucleotide sequence ID" value="NZ_CP095311.1"/>
</dbReference>
<dbReference type="OrthoDB" id="8601734at2"/>
<gene>
    <name evidence="1" type="ORF">H8Q88_17250</name>
</gene>
<dbReference type="AlphaFoldDB" id="A0A9X0UK85"/>
<proteinExistence type="predicted"/>
<dbReference type="Proteomes" id="UP000615796">
    <property type="component" value="Unassembled WGS sequence"/>
</dbReference>
<evidence type="ECO:0000313" key="2">
    <source>
        <dbReference type="Proteomes" id="UP000615796"/>
    </source>
</evidence>
<sequence>MFWELIATFSAGLGAAGIALLLRAITLKKLPNWIIPVFAGAGMLGFQIYSEYTWFSHQRSLLPAGVEVIRTAQESSGWRPWSYLYPQTLRFVAADINNASVNQRYSALVLVDLYFFERRMHARRVPQVVDCEAGARADFSEDLQIPATEENLTAGWYKLAADDRLLLLLCQRN</sequence>
<evidence type="ECO:0000313" key="1">
    <source>
        <dbReference type="EMBL" id="MBC5852651.1"/>
    </source>
</evidence>
<dbReference type="EMBL" id="JACRUP010000016">
    <property type="protein sequence ID" value="MBC5852651.1"/>
    <property type="molecule type" value="Genomic_DNA"/>
</dbReference>
<name>A0A9X0UK85_VIBME</name>
<dbReference type="GeneID" id="79888899"/>
<accession>A0A9X0UK85</accession>